<dbReference type="Gene3D" id="3.30.40.10">
    <property type="entry name" value="Zinc/RING finger domain, C3HC4 (zinc finger)"/>
    <property type="match status" value="1"/>
</dbReference>
<reference evidence="6 7" key="1">
    <citation type="journal article" date="2024" name="Science">
        <title>Giant polyketide synthase enzymes in the biosynthesis of giant marine polyether toxins.</title>
        <authorList>
            <person name="Fallon T.R."/>
            <person name="Shende V.V."/>
            <person name="Wierzbicki I.H."/>
            <person name="Pendleton A.L."/>
            <person name="Watervoot N.F."/>
            <person name="Auber R.P."/>
            <person name="Gonzalez D.J."/>
            <person name="Wisecaver J.H."/>
            <person name="Moore B.S."/>
        </authorList>
    </citation>
    <scope>NUCLEOTIDE SEQUENCE [LARGE SCALE GENOMIC DNA]</scope>
    <source>
        <strain evidence="6 7">12B1</strain>
    </source>
</reference>
<keyword evidence="7" id="KW-1185">Reference proteome</keyword>
<proteinExistence type="predicted"/>
<feature type="domain" description="RING-CH-type" evidence="5">
    <location>
        <begin position="4"/>
        <end position="79"/>
    </location>
</feature>
<keyword evidence="3" id="KW-0862">Zinc</keyword>
<name>A0AB34JVT4_PRYPA</name>
<feature type="compositionally biased region" description="Pro residues" evidence="4">
    <location>
        <begin position="47"/>
        <end position="67"/>
    </location>
</feature>
<evidence type="ECO:0000256" key="4">
    <source>
        <dbReference type="SAM" id="MobiDB-lite"/>
    </source>
</evidence>
<sequence>MAAAPQDDSPRCRFCLDDDPAELVDACACTSPVHLRCLRTWQRHQPRPPPPPLASAAAPPPPPPPPAACEVCRQPWRLPLDPLDRLSWLRSLRTSPSYRPASPSALSPSLEARLRAMMRPGVLIVQTPWQAARAAPRLHAPPPPPLPPLAPPLASHHSLAAILATVLQRRSSHWLHGAYLIVHAAADAASDGSTALCALNLTQPHHDEPLRSDLAAALGAPVRALSGGPCQRAHPLCLLALDGGEELPRTAGWRGDAVRLPAPRGGGEELWLLEADVAARLRQLIPPEARGVRGALLVRGCAIWSSTQLAAEISRHSWGLCEAHYDDLPFAAAAADAPADSAAGLWSRCWEERAPLHAENPPPPSPPEEESASPPPLRIDSRMRSLVREWRWRSSTGREE</sequence>
<dbReference type="AlphaFoldDB" id="A0AB34JVT4"/>
<dbReference type="InterPro" id="IPR013083">
    <property type="entry name" value="Znf_RING/FYVE/PHD"/>
</dbReference>
<accession>A0AB34JVT4</accession>
<dbReference type="PROSITE" id="PS51292">
    <property type="entry name" value="ZF_RING_CH"/>
    <property type="match status" value="1"/>
</dbReference>
<dbReference type="GO" id="GO:0008270">
    <property type="term" value="F:zinc ion binding"/>
    <property type="evidence" value="ECO:0007669"/>
    <property type="project" value="UniProtKB-KW"/>
</dbReference>
<evidence type="ECO:0000313" key="6">
    <source>
        <dbReference type="EMBL" id="KAL1525996.1"/>
    </source>
</evidence>
<comment type="caution">
    <text evidence="6">The sequence shown here is derived from an EMBL/GenBank/DDBJ whole genome shotgun (WGS) entry which is preliminary data.</text>
</comment>
<organism evidence="6 7">
    <name type="scientific">Prymnesium parvum</name>
    <name type="common">Toxic golden alga</name>
    <dbReference type="NCBI Taxonomy" id="97485"/>
    <lineage>
        <taxon>Eukaryota</taxon>
        <taxon>Haptista</taxon>
        <taxon>Haptophyta</taxon>
        <taxon>Prymnesiophyceae</taxon>
        <taxon>Prymnesiales</taxon>
        <taxon>Prymnesiaceae</taxon>
        <taxon>Prymnesium</taxon>
    </lineage>
</organism>
<evidence type="ECO:0000256" key="1">
    <source>
        <dbReference type="ARBA" id="ARBA00022723"/>
    </source>
</evidence>
<gene>
    <name evidence="6" type="ORF">AB1Y20_020820</name>
</gene>
<evidence type="ECO:0000256" key="2">
    <source>
        <dbReference type="ARBA" id="ARBA00022771"/>
    </source>
</evidence>
<evidence type="ECO:0000313" key="7">
    <source>
        <dbReference type="Proteomes" id="UP001515480"/>
    </source>
</evidence>
<evidence type="ECO:0000256" key="3">
    <source>
        <dbReference type="ARBA" id="ARBA00022833"/>
    </source>
</evidence>
<feature type="region of interest" description="Disordered" evidence="4">
    <location>
        <begin position="354"/>
        <end position="380"/>
    </location>
</feature>
<dbReference type="SUPFAM" id="SSF143456">
    <property type="entry name" value="VC0467-like"/>
    <property type="match status" value="1"/>
</dbReference>
<dbReference type="Proteomes" id="UP001515480">
    <property type="component" value="Unassembled WGS sequence"/>
</dbReference>
<keyword evidence="2" id="KW-0863">Zinc-finger</keyword>
<evidence type="ECO:0000259" key="5">
    <source>
        <dbReference type="PROSITE" id="PS51292"/>
    </source>
</evidence>
<dbReference type="InterPro" id="IPR011016">
    <property type="entry name" value="Znf_RING-CH"/>
</dbReference>
<dbReference type="Gene3D" id="3.40.1740.10">
    <property type="entry name" value="VC0467-like"/>
    <property type="match status" value="1"/>
</dbReference>
<dbReference type="EMBL" id="JBGBPQ010000004">
    <property type="protein sequence ID" value="KAL1525996.1"/>
    <property type="molecule type" value="Genomic_DNA"/>
</dbReference>
<keyword evidence="1" id="KW-0479">Metal-binding</keyword>
<dbReference type="SUPFAM" id="SSF57850">
    <property type="entry name" value="RING/U-box"/>
    <property type="match status" value="1"/>
</dbReference>
<feature type="region of interest" description="Disordered" evidence="4">
    <location>
        <begin position="43"/>
        <end position="68"/>
    </location>
</feature>
<protein>
    <recommendedName>
        <fullName evidence="5">RING-CH-type domain-containing protein</fullName>
    </recommendedName>
</protein>